<feature type="region of interest" description="Disordered" evidence="1">
    <location>
        <begin position="127"/>
        <end position="162"/>
    </location>
</feature>
<dbReference type="InParanoid" id="B7GEK7"/>
<dbReference type="HOGENOM" id="CLU_123078_0_0_1"/>
<evidence type="ECO:0000256" key="1">
    <source>
        <dbReference type="SAM" id="MobiDB-lite"/>
    </source>
</evidence>
<dbReference type="EMBL" id="CM000633">
    <property type="protein sequence ID" value="EEC42986.1"/>
    <property type="molecule type" value="Genomic_DNA"/>
</dbReference>
<evidence type="ECO:0000313" key="3">
    <source>
        <dbReference type="Proteomes" id="UP000000759"/>
    </source>
</evidence>
<dbReference type="RefSeq" id="XP_002185499.1">
    <property type="nucleotide sequence ID" value="XM_002185463.1"/>
</dbReference>
<dbReference type="AlphaFoldDB" id="B7GEK7"/>
<sequence length="162" mass="17568">MPVRDPRLEIGGKVTAKACHVVHLSECARRYGTNKHTKRLVGTVVDVMTTPVSLSTGRTSTLITAAYDFGEDLFKENTLNIRSVKAFVLPEMSLIEEVAAEALRAAEADFDAGNLMEEMVEAPVAEMVDPLAGTEPDTLVDTEPDTPVDTEPDSPKGREIPE</sequence>
<dbReference type="PaxDb" id="2850-Phatr41575"/>
<name>B7GEK7_PHATC</name>
<organism evidence="2 3">
    <name type="scientific">Phaeodactylum tricornutum (strain CCAP 1055/1)</name>
    <dbReference type="NCBI Taxonomy" id="556484"/>
    <lineage>
        <taxon>Eukaryota</taxon>
        <taxon>Sar</taxon>
        <taxon>Stramenopiles</taxon>
        <taxon>Ochrophyta</taxon>
        <taxon>Bacillariophyta</taxon>
        <taxon>Bacillariophyceae</taxon>
        <taxon>Bacillariophycidae</taxon>
        <taxon>Naviculales</taxon>
        <taxon>Phaeodactylaceae</taxon>
        <taxon>Phaeodactylum</taxon>
    </lineage>
</organism>
<dbReference type="GeneID" id="7199408"/>
<gene>
    <name evidence="2" type="ORF">PHATRDRAFT_41575</name>
</gene>
<dbReference type="Proteomes" id="UP000000759">
    <property type="component" value="Chromosome 31"/>
</dbReference>
<dbReference type="OrthoDB" id="5876240at2759"/>
<protein>
    <submittedName>
        <fullName evidence="2">Uncharacterized protein</fullName>
    </submittedName>
</protein>
<evidence type="ECO:0000313" key="2">
    <source>
        <dbReference type="EMBL" id="EEC42986.1"/>
    </source>
</evidence>
<keyword evidence="3" id="KW-1185">Reference proteome</keyword>
<dbReference type="KEGG" id="pti:PHATRDRAFT_41575"/>
<feature type="compositionally biased region" description="Basic and acidic residues" evidence="1">
    <location>
        <begin position="153"/>
        <end position="162"/>
    </location>
</feature>
<accession>B7GEK7</accession>
<reference evidence="2 3" key="1">
    <citation type="journal article" date="2008" name="Nature">
        <title>The Phaeodactylum genome reveals the evolutionary history of diatom genomes.</title>
        <authorList>
            <person name="Bowler C."/>
            <person name="Allen A.E."/>
            <person name="Badger J.H."/>
            <person name="Grimwood J."/>
            <person name="Jabbari K."/>
            <person name="Kuo A."/>
            <person name="Maheswari U."/>
            <person name="Martens C."/>
            <person name="Maumus F."/>
            <person name="Otillar R.P."/>
            <person name="Rayko E."/>
            <person name="Salamov A."/>
            <person name="Vandepoele K."/>
            <person name="Beszteri B."/>
            <person name="Gruber A."/>
            <person name="Heijde M."/>
            <person name="Katinka M."/>
            <person name="Mock T."/>
            <person name="Valentin K."/>
            <person name="Verret F."/>
            <person name="Berges J.A."/>
            <person name="Brownlee C."/>
            <person name="Cadoret J.P."/>
            <person name="Chiovitti A."/>
            <person name="Choi C.J."/>
            <person name="Coesel S."/>
            <person name="De Martino A."/>
            <person name="Detter J.C."/>
            <person name="Durkin C."/>
            <person name="Falciatore A."/>
            <person name="Fournet J."/>
            <person name="Haruta M."/>
            <person name="Huysman M.J."/>
            <person name="Jenkins B.D."/>
            <person name="Jiroutova K."/>
            <person name="Jorgensen R.E."/>
            <person name="Joubert Y."/>
            <person name="Kaplan A."/>
            <person name="Kroger N."/>
            <person name="Kroth P.G."/>
            <person name="La Roche J."/>
            <person name="Lindquist E."/>
            <person name="Lommer M."/>
            <person name="Martin-Jezequel V."/>
            <person name="Lopez P.J."/>
            <person name="Lucas S."/>
            <person name="Mangogna M."/>
            <person name="McGinnis K."/>
            <person name="Medlin L.K."/>
            <person name="Montsant A."/>
            <person name="Oudot-Le Secq M.P."/>
            <person name="Napoli C."/>
            <person name="Obornik M."/>
            <person name="Parker M.S."/>
            <person name="Petit J.L."/>
            <person name="Porcel B.M."/>
            <person name="Poulsen N."/>
            <person name="Robison M."/>
            <person name="Rychlewski L."/>
            <person name="Rynearson T.A."/>
            <person name="Schmutz J."/>
            <person name="Shapiro H."/>
            <person name="Siaut M."/>
            <person name="Stanley M."/>
            <person name="Sussman M.R."/>
            <person name="Taylor A.R."/>
            <person name="Vardi A."/>
            <person name="von Dassow P."/>
            <person name="Vyverman W."/>
            <person name="Willis A."/>
            <person name="Wyrwicz L.S."/>
            <person name="Rokhsar D.S."/>
            <person name="Weissenbach J."/>
            <person name="Armbrust E.V."/>
            <person name="Green B.R."/>
            <person name="Van de Peer Y."/>
            <person name="Grigoriev I.V."/>
        </authorList>
    </citation>
    <scope>NUCLEOTIDE SEQUENCE [LARGE SCALE GENOMIC DNA]</scope>
    <source>
        <strain evidence="2 3">CCAP 1055/1</strain>
    </source>
</reference>
<feature type="compositionally biased region" description="Acidic residues" evidence="1">
    <location>
        <begin position="138"/>
        <end position="152"/>
    </location>
</feature>
<proteinExistence type="predicted"/>
<reference evidence="3" key="2">
    <citation type="submission" date="2008-08" db="EMBL/GenBank/DDBJ databases">
        <authorList>
            <consortium name="Diatom Consortium"/>
            <person name="Grigoriev I."/>
            <person name="Grimwood J."/>
            <person name="Kuo A."/>
            <person name="Otillar R.P."/>
            <person name="Salamov A."/>
            <person name="Detter J.C."/>
            <person name="Lindquist E."/>
            <person name="Shapiro H."/>
            <person name="Lucas S."/>
            <person name="Glavina del Rio T."/>
            <person name="Pitluck S."/>
            <person name="Rokhsar D."/>
            <person name="Bowler C."/>
        </authorList>
    </citation>
    <scope>GENOME REANNOTATION</scope>
    <source>
        <strain evidence="3">CCAP 1055/1</strain>
    </source>
</reference>